<keyword evidence="1 2" id="KW-0732">Signal</keyword>
<dbReference type="InterPro" id="IPR008963">
    <property type="entry name" value="Purple_acid_Pase-like_N"/>
</dbReference>
<dbReference type="InterPro" id="IPR015914">
    <property type="entry name" value="PAPs_N"/>
</dbReference>
<dbReference type="Pfam" id="PF00149">
    <property type="entry name" value="Metallophos"/>
    <property type="match status" value="1"/>
</dbReference>
<gene>
    <name evidence="6" type="ORF">WMO66_00730</name>
</gene>
<name>A0ABV1G301_9FIRM</name>
<dbReference type="InterPro" id="IPR039331">
    <property type="entry name" value="PAPs-like"/>
</dbReference>
<evidence type="ECO:0000259" key="4">
    <source>
        <dbReference type="Pfam" id="PF09992"/>
    </source>
</evidence>
<dbReference type="Pfam" id="PF09992">
    <property type="entry name" value="NAGPA"/>
    <property type="match status" value="1"/>
</dbReference>
<accession>A0ABV1G301</accession>
<dbReference type="RefSeq" id="WP_349134490.1">
    <property type="nucleotide sequence ID" value="NZ_JBBMFF010000057.1"/>
</dbReference>
<organism evidence="6 7">
    <name type="scientific">Faecousia intestinalis</name>
    <dbReference type="NCBI Taxonomy" id="3133167"/>
    <lineage>
        <taxon>Bacteria</taxon>
        <taxon>Bacillati</taxon>
        <taxon>Bacillota</taxon>
        <taxon>Clostridia</taxon>
        <taxon>Eubacteriales</taxon>
        <taxon>Oscillospiraceae</taxon>
        <taxon>Faecousia</taxon>
    </lineage>
</organism>
<dbReference type="InterPro" id="IPR018711">
    <property type="entry name" value="NAGPA"/>
</dbReference>
<reference evidence="6 7" key="1">
    <citation type="submission" date="2024-03" db="EMBL/GenBank/DDBJ databases">
        <title>Human intestinal bacterial collection.</title>
        <authorList>
            <person name="Pauvert C."/>
            <person name="Hitch T.C.A."/>
            <person name="Clavel T."/>
        </authorList>
    </citation>
    <scope>NUCLEOTIDE SEQUENCE [LARGE SCALE GENOMIC DNA]</scope>
    <source>
        <strain evidence="6 7">CLA-AA-H192</strain>
    </source>
</reference>
<dbReference type="PANTHER" id="PTHR22953">
    <property type="entry name" value="ACID PHOSPHATASE RELATED"/>
    <property type="match status" value="1"/>
</dbReference>
<sequence>MMCSVTKRITALFLCVMLLLSTLPTAAFAIKGTDTNPQSTDAITSTVSNNLSKGSNIDGTSYRVTSVKNYSIAPDISESVIITNNDAGNSQTVANVMQVNPNEGRAKIVAGYGNRNPKELGWTLKTTTEQAHVYERETGLNVVGGVNASWFNINTGEPSGYLVMNGVVHHDNSSRAFLAAFDDGSVNVFREGTTLAQAEASQSEKQGKAVQIVEAVDALVAMVWDGKVVVSQSGNGGYYPRTSVGVKADGTVVLFQADGTMAPRSVGYTAEEEARMMVALGCVAAIQLDEGGSSTYLSQREGESDLTMRNTPAGGSERVVSGTILVVSTVAASGEFDHAAVTPDGEYYTPNSTVELTASAMDFSGAPAKALPADAVFTVSDAAMGTVSETTVNGSGASAVFTSSGKTGDVTIDLISGGKTVGSTILHVQEPDALSFASSEVNLNYNDVSDLGFRATYQSEQVHLKDGDINWAISDPDAGSFANNRFAVTSNVKYSGSPTVTATRGDLSATVTVNIGMEPTMILDGGDEDPWDYSTIGTTVESFDGMASNAVATYHYAGRGGVVKGSIVSDTAEEYADIVRFGHKAIKLEYDWTGLTGTDGACLGLGDNLAIDGTPTALGVWVYIPEGVPVPWLRAQIATSTNNGQSWTNAYVNFSNGSAGSGEGLKTGWQYLEADLTQYAGALIRANSGMLFRAMVTTSGIGWYTTDGVKLDKGDLKGYILLDNFCVVYGANNQDVTAPVVTSIQLVNDDGTKTELEDGMTLHSDKLRFFVTYHDSEETDPYATGVESAYFYFDGTYRGKYDCDILGSTSGLMHFGNGLHSITFYLKDGYGNVTRETRYFTVEAEKPDVPNIALNTLGVPTVGKTWQLALESDDPASVTSLTAAISVTRSYPVANVTFPEGVTGSWSYDPSKGVVSVEITTIDHAKYTAGALATVDIPIPTSVTEGSSINVQVTKGSYGCKQTENLDISDLNQYATGFTTPVANYPIEAMYRITAETAVAGSKATATVTVVRDGAAAAGVNVYANDVLQGQTDGNGRIDISGLTASEGSVNLRAEDAEGNCSYQITLFSYNAVGDETGAPYNIIYALSPAADGKTITWMSDPRHSAAAAVAELSTSADLSEATQIEGTSRLISYSGSKQINRVNGVTLSGLTAGATYYYRVGDGTVWSAIRSFTVPAAGKQTRFFLLADIQEEAALEGMGRIADHLAGQYPFGVQLGDAVDNVRYYNQWDDALKLFTLDGIRDTDVIHVIGNHEADDSGNGAIAVKSVFGVPADWYSVERGDVYIAVLNHTSDKDTLQQFAQWLIEDAAKTSCTWKVLVTHVPAYYTNPTGGGEIYQQYLPAACDAAGIDFYFSGNDHSYARTAPLTAGQVEEKGTVYYICGSTGGKSYSIVDNKDFHFEKATLDFESIYVDVTADRFQATVTAYNVAEDGSKTVLDQYSKRKTPLCENDEHTYDYDSDTDILSCEVCGYETGAKESAYPGWAKDTKTGRMRYFAGGNSVTGVLVLTEGTYSFDQDGLTYQGEYVICGETCQFENGQFVRCTTADLINAGLCGQTANYVLYRDGKLVVGGYGDMVDNIAKRAPWGNYRYYIKRILIGNEITAIGKFNFFQCSRLESVSFAENIKLARIGWGAFGYSSLPSITIPDSVTQIDGYAFYYCSKLSSVEISENSKLARMGESVFKADAKLKYLYIPDGTNNIGWGIFEGAGNNVTVSVAANSYAQAYAEKYGISYETRTPKPTVVASGSCGDNAAWTLNSEGVLSVTGNGPMSDNNTNHAPWEAYKYQIKQVVIGKDITYIGKFNFFRCSRLETVTFEEGTKLERIGWGAFGYSSLPAITIPDSVNRIDGYAFYYCSKLTGVAISENSKLESLGEYAFKADTKMTSLYIPDGVTKIGSAIFKDVTGVTLSVAENSYAQAYAEKYGIAYETRKAKLTVVASGTCGENAAWTLDSEGVLNITGDGPMADNNTNQA</sequence>
<evidence type="ECO:0000256" key="1">
    <source>
        <dbReference type="ARBA" id="ARBA00022729"/>
    </source>
</evidence>
<dbReference type="Pfam" id="PF13306">
    <property type="entry name" value="LRR_5"/>
    <property type="match status" value="2"/>
</dbReference>
<dbReference type="InterPro" id="IPR026906">
    <property type="entry name" value="LRR_5"/>
</dbReference>
<feature type="domain" description="Calcineurin-like phosphoesterase" evidence="3">
    <location>
        <begin position="1183"/>
        <end position="1360"/>
    </location>
</feature>
<dbReference type="InterPro" id="IPR032675">
    <property type="entry name" value="LRR_dom_sf"/>
</dbReference>
<feature type="domain" description="Phosphodiester glycosidase" evidence="4">
    <location>
        <begin position="141"/>
        <end position="326"/>
    </location>
</feature>
<evidence type="ECO:0000259" key="5">
    <source>
        <dbReference type="Pfam" id="PF16656"/>
    </source>
</evidence>
<protein>
    <submittedName>
        <fullName evidence="6">Leucine-rich repeat protein</fullName>
    </submittedName>
</protein>
<dbReference type="Pfam" id="PF16656">
    <property type="entry name" value="Pur_ac_phosph_N"/>
    <property type="match status" value="1"/>
</dbReference>
<dbReference type="SUPFAM" id="SSF52058">
    <property type="entry name" value="L domain-like"/>
    <property type="match status" value="1"/>
</dbReference>
<dbReference type="Proteomes" id="UP001491552">
    <property type="component" value="Unassembled WGS sequence"/>
</dbReference>
<dbReference type="InterPro" id="IPR029052">
    <property type="entry name" value="Metallo-depent_PP-like"/>
</dbReference>
<evidence type="ECO:0000313" key="6">
    <source>
        <dbReference type="EMBL" id="MEQ2509780.1"/>
    </source>
</evidence>
<feature type="chain" id="PRO_5046082135" evidence="2">
    <location>
        <begin position="30"/>
        <end position="1969"/>
    </location>
</feature>
<evidence type="ECO:0000256" key="2">
    <source>
        <dbReference type="SAM" id="SignalP"/>
    </source>
</evidence>
<dbReference type="SUPFAM" id="SSF56300">
    <property type="entry name" value="Metallo-dependent phosphatases"/>
    <property type="match status" value="1"/>
</dbReference>
<keyword evidence="7" id="KW-1185">Reference proteome</keyword>
<dbReference type="EMBL" id="JBBMFF010000057">
    <property type="protein sequence ID" value="MEQ2509780.1"/>
    <property type="molecule type" value="Genomic_DNA"/>
</dbReference>
<dbReference type="Gene3D" id="3.60.21.10">
    <property type="match status" value="1"/>
</dbReference>
<proteinExistence type="predicted"/>
<dbReference type="Gene3D" id="3.80.10.10">
    <property type="entry name" value="Ribonuclease Inhibitor"/>
    <property type="match status" value="2"/>
</dbReference>
<feature type="domain" description="Purple acid phosphatase N-terminal" evidence="5">
    <location>
        <begin position="1081"/>
        <end position="1174"/>
    </location>
</feature>
<dbReference type="PANTHER" id="PTHR22953:SF153">
    <property type="entry name" value="PURPLE ACID PHOSPHATASE"/>
    <property type="match status" value="1"/>
</dbReference>
<evidence type="ECO:0000259" key="3">
    <source>
        <dbReference type="Pfam" id="PF00149"/>
    </source>
</evidence>
<dbReference type="InterPro" id="IPR004843">
    <property type="entry name" value="Calcineurin-like_PHP"/>
</dbReference>
<evidence type="ECO:0000313" key="7">
    <source>
        <dbReference type="Proteomes" id="UP001491552"/>
    </source>
</evidence>
<feature type="non-terminal residue" evidence="6">
    <location>
        <position position="1969"/>
    </location>
</feature>
<comment type="caution">
    <text evidence="6">The sequence shown here is derived from an EMBL/GenBank/DDBJ whole genome shotgun (WGS) entry which is preliminary data.</text>
</comment>
<dbReference type="Gene3D" id="2.60.40.380">
    <property type="entry name" value="Purple acid phosphatase-like, N-terminal"/>
    <property type="match status" value="1"/>
</dbReference>
<feature type="signal peptide" evidence="2">
    <location>
        <begin position="1"/>
        <end position="29"/>
    </location>
</feature>
<dbReference type="SUPFAM" id="SSF49363">
    <property type="entry name" value="Purple acid phosphatase, N-terminal domain"/>
    <property type="match status" value="1"/>
</dbReference>